<evidence type="ECO:0000256" key="3">
    <source>
        <dbReference type="ARBA" id="ARBA00023012"/>
    </source>
</evidence>
<dbReference type="EMBL" id="JACHHG010000010">
    <property type="protein sequence ID" value="MBB6099265.1"/>
    <property type="molecule type" value="Genomic_DNA"/>
</dbReference>
<dbReference type="InterPro" id="IPR052023">
    <property type="entry name" value="Histidine_kinase_KdpD"/>
</dbReference>
<organism evidence="7 8">
    <name type="scientific">Deinobacterium chartae</name>
    <dbReference type="NCBI Taxonomy" id="521158"/>
    <lineage>
        <taxon>Bacteria</taxon>
        <taxon>Thermotogati</taxon>
        <taxon>Deinococcota</taxon>
        <taxon>Deinococci</taxon>
        <taxon>Deinococcales</taxon>
        <taxon>Deinococcaceae</taxon>
        <taxon>Deinobacterium</taxon>
    </lineage>
</organism>
<evidence type="ECO:0000259" key="6">
    <source>
        <dbReference type="Pfam" id="PF02702"/>
    </source>
</evidence>
<evidence type="ECO:0000313" key="8">
    <source>
        <dbReference type="Proteomes" id="UP000569951"/>
    </source>
</evidence>
<dbReference type="Pfam" id="PF00582">
    <property type="entry name" value="Usp"/>
    <property type="match status" value="1"/>
</dbReference>
<keyword evidence="3" id="KW-0902">Two-component regulatory system</keyword>
<feature type="region of interest" description="Disordered" evidence="4">
    <location>
        <begin position="1"/>
        <end position="25"/>
    </location>
</feature>
<dbReference type="AlphaFoldDB" id="A0A841I5W8"/>
<dbReference type="Gene3D" id="3.40.50.620">
    <property type="entry name" value="HUPs"/>
    <property type="match status" value="1"/>
</dbReference>
<dbReference type="SUPFAM" id="SSF52402">
    <property type="entry name" value="Adenine nucleotide alpha hydrolases-like"/>
    <property type="match status" value="1"/>
</dbReference>
<dbReference type="PANTHER" id="PTHR45569">
    <property type="entry name" value="SENSOR PROTEIN KDPD"/>
    <property type="match status" value="1"/>
</dbReference>
<evidence type="ECO:0000256" key="4">
    <source>
        <dbReference type="SAM" id="MobiDB-lite"/>
    </source>
</evidence>
<reference evidence="7 8" key="1">
    <citation type="submission" date="2020-08" db="EMBL/GenBank/DDBJ databases">
        <title>Genomic Encyclopedia of Type Strains, Phase IV (KMG-IV): sequencing the most valuable type-strain genomes for metagenomic binning, comparative biology and taxonomic classification.</title>
        <authorList>
            <person name="Goeker M."/>
        </authorList>
    </citation>
    <scope>NUCLEOTIDE SEQUENCE [LARGE SCALE GENOMIC DNA]</scope>
    <source>
        <strain evidence="7 8">DSM 21458</strain>
    </source>
</reference>
<feature type="domain" description="UspA" evidence="5">
    <location>
        <begin position="244"/>
        <end position="357"/>
    </location>
</feature>
<keyword evidence="1 7" id="KW-0808">Transferase</keyword>
<dbReference type="GO" id="GO:0005886">
    <property type="term" value="C:plasma membrane"/>
    <property type="evidence" value="ECO:0007669"/>
    <property type="project" value="TreeGrafter"/>
</dbReference>
<evidence type="ECO:0000259" key="5">
    <source>
        <dbReference type="Pfam" id="PF00582"/>
    </source>
</evidence>
<keyword evidence="2 7" id="KW-0418">Kinase</keyword>
<dbReference type="Pfam" id="PF02702">
    <property type="entry name" value="KdpD"/>
    <property type="match status" value="1"/>
</dbReference>
<comment type="caution">
    <text evidence="7">The sequence shown here is derived from an EMBL/GenBank/DDBJ whole genome shotgun (WGS) entry which is preliminary data.</text>
</comment>
<accession>A0A841I5W8</accession>
<dbReference type="Proteomes" id="UP000569951">
    <property type="component" value="Unassembled WGS sequence"/>
</dbReference>
<dbReference type="InterPro" id="IPR006016">
    <property type="entry name" value="UspA"/>
</dbReference>
<evidence type="ECO:0000256" key="2">
    <source>
        <dbReference type="ARBA" id="ARBA00022777"/>
    </source>
</evidence>
<gene>
    <name evidence="7" type="ORF">HNR42_002703</name>
</gene>
<sequence length="370" mass="41036">MPETPESRFPDSEDVSPPPDPTVRGRHKIYVGAAAGVGKTFRALQEIRELQAEGRDAVIGVLETHGRQDTERAAEGLRVFPRRITEFKGAQLSEMDLEGLLAARPEVVLVDELAHGNAPGSRNPKRYQDVQGLLSAGIHVISTVNIQHIESLNDLVARLTGVRVRERVPDAVISEADEVILVDVTPQVLQERLRAGKIYAPDKVEQALKNFFTEENLAALRELALRQVAEAVEVEPQDKLSIKDRILVAVTTSPSSGRLIRRGGRIAKRLGGDLQVVYVETHRPSREEARVLEGFRAITEALGGEFRLLKNAGGVGRTLVNYSREYGPTQLILGESRRSRWQELLRGSIIHQVLRGTRNVDVYIIAEEQD</sequence>
<dbReference type="GO" id="GO:0000155">
    <property type="term" value="F:phosphorelay sensor kinase activity"/>
    <property type="evidence" value="ECO:0007669"/>
    <property type="project" value="InterPro"/>
</dbReference>
<protein>
    <submittedName>
        <fullName evidence="7">Two-component system sensor histidine kinase KdpD</fullName>
        <ecNumber evidence="7">2.7.13.3</ecNumber>
    </submittedName>
</protein>
<dbReference type="InterPro" id="IPR003852">
    <property type="entry name" value="Sig_transdc_His_kinase_KdpD_N"/>
</dbReference>
<dbReference type="InterPro" id="IPR027417">
    <property type="entry name" value="P-loop_NTPase"/>
</dbReference>
<dbReference type="EC" id="2.7.13.3" evidence="7"/>
<dbReference type="GO" id="GO:0005737">
    <property type="term" value="C:cytoplasm"/>
    <property type="evidence" value="ECO:0007669"/>
    <property type="project" value="UniProtKB-ARBA"/>
</dbReference>
<dbReference type="FunFam" id="3.40.50.300:FF:000483">
    <property type="entry name" value="Sensor histidine kinase KdpD"/>
    <property type="match status" value="1"/>
</dbReference>
<feature type="domain" description="Signal transduction histidine kinase osmosensitive K+ channel sensor N-terminal" evidence="6">
    <location>
        <begin position="24"/>
        <end position="232"/>
    </location>
</feature>
<proteinExistence type="predicted"/>
<dbReference type="Gene3D" id="3.40.50.300">
    <property type="entry name" value="P-loop containing nucleotide triphosphate hydrolases"/>
    <property type="match status" value="1"/>
</dbReference>
<dbReference type="SUPFAM" id="SSF52540">
    <property type="entry name" value="P-loop containing nucleoside triphosphate hydrolases"/>
    <property type="match status" value="1"/>
</dbReference>
<dbReference type="PANTHER" id="PTHR45569:SF1">
    <property type="entry name" value="SENSOR PROTEIN KDPD"/>
    <property type="match status" value="1"/>
</dbReference>
<keyword evidence="8" id="KW-1185">Reference proteome</keyword>
<evidence type="ECO:0000256" key="1">
    <source>
        <dbReference type="ARBA" id="ARBA00022679"/>
    </source>
</evidence>
<evidence type="ECO:0000313" key="7">
    <source>
        <dbReference type="EMBL" id="MBB6099265.1"/>
    </source>
</evidence>
<dbReference type="CDD" id="cd01987">
    <property type="entry name" value="USP_KdpD-like"/>
    <property type="match status" value="1"/>
</dbReference>
<dbReference type="RefSeq" id="WP_183988018.1">
    <property type="nucleotide sequence ID" value="NZ_JACHHG010000010.1"/>
</dbReference>
<name>A0A841I5W8_9DEIO</name>
<dbReference type="InterPro" id="IPR014729">
    <property type="entry name" value="Rossmann-like_a/b/a_fold"/>
</dbReference>
<feature type="compositionally biased region" description="Basic and acidic residues" evidence="4">
    <location>
        <begin position="1"/>
        <end position="11"/>
    </location>
</feature>